<comment type="caution">
    <text evidence="1">The sequence shown here is derived from an EMBL/GenBank/DDBJ whole genome shotgun (WGS) entry which is preliminary data.</text>
</comment>
<evidence type="ECO:0000313" key="1">
    <source>
        <dbReference type="EMBL" id="KAH1084462.1"/>
    </source>
</evidence>
<dbReference type="AlphaFoldDB" id="A0A9D3VLG1"/>
<sequence>MNHIDETYPNKKMGCGMAEFELLDRLESLIINEEEFIKSSVPEIVEIYDDPTKRGINNCLKSVQGIAKAFKGTDFLNVIPILSLISKSLGLTPSAKIQSKQCNNDPSAIGSSRDVSGTVEHIRRPDLKGINSKW</sequence>
<accession>A0A9D3VLG1</accession>
<keyword evidence="2" id="KW-1185">Reference proteome</keyword>
<dbReference type="Proteomes" id="UP000828251">
    <property type="component" value="Unassembled WGS sequence"/>
</dbReference>
<reference evidence="1 2" key="1">
    <citation type="journal article" date="2021" name="Plant Biotechnol. J.">
        <title>Multi-omics assisted identification of the key and species-specific regulatory components of drought-tolerant mechanisms in Gossypium stocksii.</title>
        <authorList>
            <person name="Yu D."/>
            <person name="Ke L."/>
            <person name="Zhang D."/>
            <person name="Wu Y."/>
            <person name="Sun Y."/>
            <person name="Mei J."/>
            <person name="Sun J."/>
            <person name="Sun Y."/>
        </authorList>
    </citation>
    <scope>NUCLEOTIDE SEQUENCE [LARGE SCALE GENOMIC DNA]</scope>
    <source>
        <strain evidence="2">cv. E1</strain>
        <tissue evidence="1">Leaf</tissue>
    </source>
</reference>
<name>A0A9D3VLG1_9ROSI</name>
<gene>
    <name evidence="1" type="ORF">J1N35_024223</name>
</gene>
<dbReference type="OrthoDB" id="10550980at2759"/>
<evidence type="ECO:0000313" key="2">
    <source>
        <dbReference type="Proteomes" id="UP000828251"/>
    </source>
</evidence>
<protein>
    <submittedName>
        <fullName evidence="1">Uncharacterized protein</fullName>
    </submittedName>
</protein>
<proteinExistence type="predicted"/>
<dbReference type="EMBL" id="JAIQCV010000007">
    <property type="protein sequence ID" value="KAH1084462.1"/>
    <property type="molecule type" value="Genomic_DNA"/>
</dbReference>
<organism evidence="1 2">
    <name type="scientific">Gossypium stocksii</name>
    <dbReference type="NCBI Taxonomy" id="47602"/>
    <lineage>
        <taxon>Eukaryota</taxon>
        <taxon>Viridiplantae</taxon>
        <taxon>Streptophyta</taxon>
        <taxon>Embryophyta</taxon>
        <taxon>Tracheophyta</taxon>
        <taxon>Spermatophyta</taxon>
        <taxon>Magnoliopsida</taxon>
        <taxon>eudicotyledons</taxon>
        <taxon>Gunneridae</taxon>
        <taxon>Pentapetalae</taxon>
        <taxon>rosids</taxon>
        <taxon>malvids</taxon>
        <taxon>Malvales</taxon>
        <taxon>Malvaceae</taxon>
        <taxon>Malvoideae</taxon>
        <taxon>Gossypium</taxon>
    </lineage>
</organism>